<sequence length="69" mass="6676">MPVTLDVDVERASSAAPRKEAGGTRVTAVAGAGGSGGGGVLRVVGYAGVGVGSGLLLGLGVWTLRVRRG</sequence>
<keyword evidence="2" id="KW-1133">Transmembrane helix</keyword>
<dbReference type="AlphaFoldDB" id="A0A1Z2L1J7"/>
<name>A0A1Z2L1J7_9ACTN</name>
<organism evidence="3 4">
    <name type="scientific">Streptomyces albireticuli</name>
    <dbReference type="NCBI Taxonomy" id="1940"/>
    <lineage>
        <taxon>Bacteria</taxon>
        <taxon>Bacillati</taxon>
        <taxon>Actinomycetota</taxon>
        <taxon>Actinomycetes</taxon>
        <taxon>Kitasatosporales</taxon>
        <taxon>Streptomycetaceae</taxon>
        <taxon>Streptomyces</taxon>
    </lineage>
</organism>
<protein>
    <submittedName>
        <fullName evidence="3">Uncharacterized protein</fullName>
    </submittedName>
</protein>
<gene>
    <name evidence="3" type="ORF">SMD11_2505</name>
</gene>
<evidence type="ECO:0000313" key="4">
    <source>
        <dbReference type="Proteomes" id="UP000195755"/>
    </source>
</evidence>
<keyword evidence="2" id="KW-0812">Transmembrane</keyword>
<reference evidence="3 4" key="1">
    <citation type="submission" date="2017-06" db="EMBL/GenBank/DDBJ databases">
        <title>Streptomyces albireticuli Genome sequencing and assembly.</title>
        <authorList>
            <person name="Wang Y."/>
            <person name="Du B."/>
            <person name="Ding Y."/>
            <person name="Liu H."/>
            <person name="Hou Q."/>
            <person name="Liu K."/>
            <person name="Yao L."/>
            <person name="Wang C."/>
        </authorList>
    </citation>
    <scope>NUCLEOTIDE SEQUENCE [LARGE SCALE GENOMIC DNA]</scope>
    <source>
        <strain evidence="3 4">MDJK11</strain>
    </source>
</reference>
<dbReference type="EMBL" id="CP021744">
    <property type="protein sequence ID" value="ARZ68154.1"/>
    <property type="molecule type" value="Genomic_DNA"/>
</dbReference>
<evidence type="ECO:0000256" key="2">
    <source>
        <dbReference type="SAM" id="Phobius"/>
    </source>
</evidence>
<keyword evidence="2" id="KW-0472">Membrane</keyword>
<evidence type="ECO:0000256" key="1">
    <source>
        <dbReference type="SAM" id="MobiDB-lite"/>
    </source>
</evidence>
<dbReference type="KEGG" id="salj:SMD11_2505"/>
<feature type="transmembrane region" description="Helical" evidence="2">
    <location>
        <begin position="43"/>
        <end position="64"/>
    </location>
</feature>
<dbReference type="Proteomes" id="UP000195755">
    <property type="component" value="Chromosome"/>
</dbReference>
<accession>A0A1Z2L1J7</accession>
<evidence type="ECO:0000313" key="3">
    <source>
        <dbReference type="EMBL" id="ARZ68154.1"/>
    </source>
</evidence>
<feature type="region of interest" description="Disordered" evidence="1">
    <location>
        <begin position="1"/>
        <end position="23"/>
    </location>
</feature>
<proteinExistence type="predicted"/>